<keyword evidence="1" id="KW-0812">Transmembrane</keyword>
<reference evidence="2" key="1">
    <citation type="submission" date="2023-03" db="EMBL/GenBank/DDBJ databases">
        <title>Massive genome expansion in bonnet fungi (Mycena s.s.) driven by repeated elements and novel gene families across ecological guilds.</title>
        <authorList>
            <consortium name="Lawrence Berkeley National Laboratory"/>
            <person name="Harder C.B."/>
            <person name="Miyauchi S."/>
            <person name="Viragh M."/>
            <person name="Kuo A."/>
            <person name="Thoen E."/>
            <person name="Andreopoulos B."/>
            <person name="Lu D."/>
            <person name="Skrede I."/>
            <person name="Drula E."/>
            <person name="Henrissat B."/>
            <person name="Morin E."/>
            <person name="Kohler A."/>
            <person name="Barry K."/>
            <person name="LaButti K."/>
            <person name="Morin E."/>
            <person name="Salamov A."/>
            <person name="Lipzen A."/>
            <person name="Mereny Z."/>
            <person name="Hegedus B."/>
            <person name="Baldrian P."/>
            <person name="Stursova M."/>
            <person name="Weitz H."/>
            <person name="Taylor A."/>
            <person name="Grigoriev I.V."/>
            <person name="Nagy L.G."/>
            <person name="Martin F."/>
            <person name="Kauserud H."/>
        </authorList>
    </citation>
    <scope>NUCLEOTIDE SEQUENCE</scope>
    <source>
        <strain evidence="2">9284</strain>
    </source>
</reference>
<name>A0AAD7G239_9AGAR</name>
<feature type="non-terminal residue" evidence="2">
    <location>
        <position position="298"/>
    </location>
</feature>
<dbReference type="Proteomes" id="UP001221142">
    <property type="component" value="Unassembled WGS sequence"/>
</dbReference>
<dbReference type="EMBL" id="JARKIF010000001">
    <property type="protein sequence ID" value="KAJ7651405.1"/>
    <property type="molecule type" value="Genomic_DNA"/>
</dbReference>
<feature type="transmembrane region" description="Helical" evidence="1">
    <location>
        <begin position="20"/>
        <end position="38"/>
    </location>
</feature>
<protein>
    <submittedName>
        <fullName evidence="2">Uncharacterized protein</fullName>
    </submittedName>
</protein>
<dbReference type="AlphaFoldDB" id="A0AAD7G239"/>
<keyword evidence="3" id="KW-1185">Reference proteome</keyword>
<keyword evidence="1" id="KW-0472">Membrane</keyword>
<feature type="transmembrane region" description="Helical" evidence="1">
    <location>
        <begin position="89"/>
        <end position="115"/>
    </location>
</feature>
<proteinExistence type="predicted"/>
<comment type="caution">
    <text evidence="2">The sequence shown here is derived from an EMBL/GenBank/DDBJ whole genome shotgun (WGS) entry which is preliminary data.</text>
</comment>
<evidence type="ECO:0000256" key="1">
    <source>
        <dbReference type="SAM" id="Phobius"/>
    </source>
</evidence>
<evidence type="ECO:0000313" key="2">
    <source>
        <dbReference type="EMBL" id="KAJ7651405.1"/>
    </source>
</evidence>
<accession>A0AAD7G239</accession>
<gene>
    <name evidence="2" type="ORF">FB45DRAFT_890448</name>
</gene>
<organism evidence="2 3">
    <name type="scientific">Roridomyces roridus</name>
    <dbReference type="NCBI Taxonomy" id="1738132"/>
    <lineage>
        <taxon>Eukaryota</taxon>
        <taxon>Fungi</taxon>
        <taxon>Dikarya</taxon>
        <taxon>Basidiomycota</taxon>
        <taxon>Agaricomycotina</taxon>
        <taxon>Agaricomycetes</taxon>
        <taxon>Agaricomycetidae</taxon>
        <taxon>Agaricales</taxon>
        <taxon>Marasmiineae</taxon>
        <taxon>Mycenaceae</taxon>
        <taxon>Roridomyces</taxon>
    </lineage>
</organism>
<sequence>MGYLGHQQARSPPSEFGTLIPLGASIAISMLLAISAVFRTAGMCKSKVPWWRQRYSLLEGCPPVYPRYTPLAVLLGRSVARPLVRGESFLIIVVRALILACVMLGLPAIAVYYVVIVPKQTVIYTQLVGSDVSYASFPPGVPQIYLYSNGQPVTDDVLNGVNMNVTQCTWETVNSTQNGVSITQNGVSITIETSTQNDVPIKTEKCVLTSQTCPVVLPAPFHHECPLTWDQIVTLSISFPSSFGLLDMYIQAGTDFELGRGESFRGQTAFQLTDPIPLLPQSYRVQICLVIFPGQKGR</sequence>
<keyword evidence="1" id="KW-1133">Transmembrane helix</keyword>
<evidence type="ECO:0000313" key="3">
    <source>
        <dbReference type="Proteomes" id="UP001221142"/>
    </source>
</evidence>